<organism evidence="1 2">
    <name type="scientific">Streptococcus ruminantium</name>
    <dbReference type="NCBI Taxonomy" id="1917441"/>
    <lineage>
        <taxon>Bacteria</taxon>
        <taxon>Bacillati</taxon>
        <taxon>Bacillota</taxon>
        <taxon>Bacilli</taxon>
        <taxon>Lactobacillales</taxon>
        <taxon>Streptococcaceae</taxon>
        <taxon>Streptococcus</taxon>
    </lineage>
</organism>
<dbReference type="OrthoDB" id="2241747at2"/>
<dbReference type="PANTHER" id="PTHR43479">
    <property type="entry name" value="ACREF/ENVCD OPERON REPRESSOR-RELATED"/>
    <property type="match status" value="1"/>
</dbReference>
<reference evidence="1 2" key="1">
    <citation type="journal article" date="2018" name="Genome Biol. Evol.">
        <title>Complete Genome Sequence of Streptococcus ruminantium sp. nov. GUT-187T (=DSM 104980T =JCM 31869T), the Type Strain of S. ruminantium, and Comparison with Genome Sequences of Streptococcus suis Strains.</title>
        <authorList>
            <person name="Tohya M."/>
            <person name="Sekizaki T."/>
            <person name="Miyoshi-Akiyama T."/>
        </authorList>
    </citation>
    <scope>NUCLEOTIDE SEQUENCE [LARGE SCALE GENOMIC DNA]</scope>
    <source>
        <strain evidence="1 2">GUT187T</strain>
    </source>
</reference>
<proteinExistence type="predicted"/>
<gene>
    <name evidence="1" type="ORF">SR187_7310</name>
</gene>
<dbReference type="AlphaFoldDB" id="A0A2Z5TRU4"/>
<dbReference type="Gene3D" id="1.10.357.10">
    <property type="entry name" value="Tetracycline Repressor, domain 2"/>
    <property type="match status" value="1"/>
</dbReference>
<name>A0A2Z5TRU4_9STRE</name>
<evidence type="ECO:0000313" key="2">
    <source>
        <dbReference type="Proteomes" id="UP000269331"/>
    </source>
</evidence>
<dbReference type="EMBL" id="AP018400">
    <property type="protein sequence ID" value="BBA93065.1"/>
    <property type="molecule type" value="Genomic_DNA"/>
</dbReference>
<dbReference type="SUPFAM" id="SSF46689">
    <property type="entry name" value="Homeodomain-like"/>
    <property type="match status" value="1"/>
</dbReference>
<protein>
    <submittedName>
        <fullName evidence="1">TetR/AcrR family transcriptional regulator</fullName>
    </submittedName>
</protein>
<dbReference type="KEGG" id="srq:SR187_7310"/>
<dbReference type="Proteomes" id="UP000269331">
    <property type="component" value="Chromosome"/>
</dbReference>
<dbReference type="InterPro" id="IPR050624">
    <property type="entry name" value="HTH-type_Tx_Regulator"/>
</dbReference>
<dbReference type="RefSeq" id="WP_024531534.1">
    <property type="nucleotide sequence ID" value="NZ_AP018400.1"/>
</dbReference>
<dbReference type="GeneID" id="52229988"/>
<accession>A0A2Z5TRU4</accession>
<evidence type="ECO:0000313" key="1">
    <source>
        <dbReference type="EMBL" id="BBA93065.1"/>
    </source>
</evidence>
<dbReference type="PANTHER" id="PTHR43479:SF11">
    <property type="entry name" value="ACREF_ENVCD OPERON REPRESSOR-RELATED"/>
    <property type="match status" value="1"/>
</dbReference>
<dbReference type="InterPro" id="IPR009057">
    <property type="entry name" value="Homeodomain-like_sf"/>
</dbReference>
<sequence length="199" mass="23590">MAKYTRERIIDAFFELAIKNPEKTGFTMSEIAKEAGLTRQAIYRKHFRNFQEIVDYVYQFLDKQVYQICSDYDIEQDGNPFDYIADRLLPVIYEKRKWVSCLYISAIAPSFEQFVVSTYTEWGIKNMHPSSEKFHLSDDVLIRLIVEQTTTIIKNWIIQENPLPPEDFKKVFLKLVKESLYDYLITELPTEQQSISENE</sequence>